<reference evidence="2 3" key="1">
    <citation type="submission" date="2022-07" db="EMBL/GenBank/DDBJ databases">
        <title>Degradation activity of malathion, p-nitrophenol and potential low-temperature adaptation strategy of Rhodococcus sp. FXJ9.536.</title>
        <authorList>
            <person name="Huang J."/>
            <person name="Huang Y."/>
        </authorList>
    </citation>
    <scope>NUCLEOTIDE SEQUENCE [LARGE SCALE GENOMIC DNA]</scope>
    <source>
        <strain evidence="2 3">FXJ9.536</strain>
    </source>
</reference>
<keyword evidence="3" id="KW-1185">Reference proteome</keyword>
<protein>
    <submittedName>
        <fullName evidence="2">Uncharacterized protein</fullName>
    </submittedName>
</protein>
<dbReference type="EMBL" id="JANFQF010000015">
    <property type="protein sequence ID" value="MCQ4121018.1"/>
    <property type="molecule type" value="Genomic_DNA"/>
</dbReference>
<feature type="region of interest" description="Disordered" evidence="1">
    <location>
        <begin position="66"/>
        <end position="94"/>
    </location>
</feature>
<proteinExistence type="predicted"/>
<name>A0ABT1QH73_9NOCA</name>
<evidence type="ECO:0000256" key="1">
    <source>
        <dbReference type="SAM" id="MobiDB-lite"/>
    </source>
</evidence>
<accession>A0ABT1QH73</accession>
<sequence>MRRVRSHHHRLHYAGLFWSATNSGHVAYESRLELDRLWTADFAPELLLLGVIPFAWNAAHQRGMGARRSGSVPAPLRSARGGSPAAERHPFRLDPETKRRLEELADEYGPRRLSVLVRVGVRRLIAYPDTDVALAQLHTQRLTGDPGKTSRCAVDWRNRTTALSHPSNGHS</sequence>
<evidence type="ECO:0000313" key="2">
    <source>
        <dbReference type="EMBL" id="MCQ4121018.1"/>
    </source>
</evidence>
<dbReference type="Proteomes" id="UP001524501">
    <property type="component" value="Unassembled WGS sequence"/>
</dbReference>
<comment type="caution">
    <text evidence="2">The sequence shown here is derived from an EMBL/GenBank/DDBJ whole genome shotgun (WGS) entry which is preliminary data.</text>
</comment>
<gene>
    <name evidence="2" type="ORF">NOF53_17910</name>
</gene>
<dbReference type="RefSeq" id="WP_255971145.1">
    <property type="nucleotide sequence ID" value="NZ_JANFQF010000015.1"/>
</dbReference>
<organism evidence="2 3">
    <name type="scientific">Rhodococcus tibetensis</name>
    <dbReference type="NCBI Taxonomy" id="2965064"/>
    <lineage>
        <taxon>Bacteria</taxon>
        <taxon>Bacillati</taxon>
        <taxon>Actinomycetota</taxon>
        <taxon>Actinomycetes</taxon>
        <taxon>Mycobacteriales</taxon>
        <taxon>Nocardiaceae</taxon>
        <taxon>Rhodococcus</taxon>
    </lineage>
</organism>
<evidence type="ECO:0000313" key="3">
    <source>
        <dbReference type="Proteomes" id="UP001524501"/>
    </source>
</evidence>